<dbReference type="Proteomes" id="UP001057452">
    <property type="component" value="Chromosome 14"/>
</dbReference>
<dbReference type="EMBL" id="CM043798">
    <property type="protein sequence ID" value="KAI4814303.1"/>
    <property type="molecule type" value="Genomic_DNA"/>
</dbReference>
<reference evidence="1" key="1">
    <citation type="submission" date="2022-05" db="EMBL/GenBank/DDBJ databases">
        <title>Chromosome-level genome of Chaenocephalus aceratus.</title>
        <authorList>
            <person name="Park H."/>
        </authorList>
    </citation>
    <scope>NUCLEOTIDE SEQUENCE</scope>
    <source>
        <strain evidence="1">KU_202001</strain>
    </source>
</reference>
<name>A0ACB9WMD2_CHAAC</name>
<keyword evidence="2" id="KW-1185">Reference proteome</keyword>
<protein>
    <submittedName>
        <fullName evidence="1">Uncharacterized protein</fullName>
    </submittedName>
</protein>
<gene>
    <name evidence="1" type="ORF">KUCAC02_003503</name>
</gene>
<organism evidence="1 2">
    <name type="scientific">Chaenocephalus aceratus</name>
    <name type="common">Blackfin icefish</name>
    <name type="synonym">Chaenichthys aceratus</name>
    <dbReference type="NCBI Taxonomy" id="36190"/>
    <lineage>
        <taxon>Eukaryota</taxon>
        <taxon>Metazoa</taxon>
        <taxon>Chordata</taxon>
        <taxon>Craniata</taxon>
        <taxon>Vertebrata</taxon>
        <taxon>Euteleostomi</taxon>
        <taxon>Actinopterygii</taxon>
        <taxon>Neopterygii</taxon>
        <taxon>Teleostei</taxon>
        <taxon>Neoteleostei</taxon>
        <taxon>Acanthomorphata</taxon>
        <taxon>Eupercaria</taxon>
        <taxon>Perciformes</taxon>
        <taxon>Notothenioidei</taxon>
        <taxon>Channichthyidae</taxon>
        <taxon>Chaenocephalus</taxon>
    </lineage>
</organism>
<accession>A0ACB9WMD2</accession>
<evidence type="ECO:0000313" key="1">
    <source>
        <dbReference type="EMBL" id="KAI4814303.1"/>
    </source>
</evidence>
<sequence>MSDDDIDAVLAITSSIIDSKVGTEDEPSLYILVPFNDPDFGPLLKTTDPNVFKNAIDSLRAEGGGDSPEMSLSGLQLALTGAPPESEIFLFTDAPAKDTHLKSTVITLIERTKSVVNFMITAALRSRRRKRAAAEDLAQVSGGLAIEVTMAELPAATSIITQSSTSSLVSLLQANRNPGKADNFTFSVDESVRKITVYIAGTSTTFSLTNPSGVSQESRNNRGPLITASQSVGNFKTLQLKAETGL</sequence>
<proteinExistence type="predicted"/>
<evidence type="ECO:0000313" key="2">
    <source>
        <dbReference type="Proteomes" id="UP001057452"/>
    </source>
</evidence>
<comment type="caution">
    <text evidence="1">The sequence shown here is derived from an EMBL/GenBank/DDBJ whole genome shotgun (WGS) entry which is preliminary data.</text>
</comment>